<keyword evidence="2" id="KW-1185">Reference proteome</keyword>
<evidence type="ECO:0000313" key="2">
    <source>
        <dbReference type="Proteomes" id="UP000433050"/>
    </source>
</evidence>
<protein>
    <submittedName>
        <fullName evidence="1">Uncharacterized protein</fullName>
    </submittedName>
</protein>
<name>A0A5S9NZQ7_9HYPH</name>
<reference evidence="1 2" key="1">
    <citation type="submission" date="2019-12" db="EMBL/GenBank/DDBJ databases">
        <authorList>
            <person name="Reyes-Prieto M."/>
        </authorList>
    </citation>
    <scope>NUCLEOTIDE SEQUENCE [LARGE SCALE GENOMIC DNA]</scope>
    <source>
        <strain evidence="1">HF14-78462</strain>
    </source>
</reference>
<dbReference type="AlphaFoldDB" id="A0A5S9NZQ7"/>
<dbReference type="Proteomes" id="UP000433050">
    <property type="component" value="Unassembled WGS sequence"/>
</dbReference>
<accession>A0A5S9NZQ7</accession>
<dbReference type="RefSeq" id="WP_159598735.1">
    <property type="nucleotide sequence ID" value="NZ_CACSAS010000001.1"/>
</dbReference>
<gene>
    <name evidence="1" type="ORF">STARVERO_01994</name>
</gene>
<dbReference type="EMBL" id="CACSAS010000001">
    <property type="protein sequence ID" value="CAA0096255.1"/>
    <property type="molecule type" value="Genomic_DNA"/>
</dbReference>
<evidence type="ECO:0000313" key="1">
    <source>
        <dbReference type="EMBL" id="CAA0096255.1"/>
    </source>
</evidence>
<organism evidence="1 2">
    <name type="scientific">Starkeya nomas</name>
    <dbReference type="NCBI Taxonomy" id="2666134"/>
    <lineage>
        <taxon>Bacteria</taxon>
        <taxon>Pseudomonadati</taxon>
        <taxon>Pseudomonadota</taxon>
        <taxon>Alphaproteobacteria</taxon>
        <taxon>Hyphomicrobiales</taxon>
        <taxon>Xanthobacteraceae</taxon>
        <taxon>Starkeya</taxon>
    </lineage>
</organism>
<sequence length="825" mass="88275">MAGQPGRKQSSFASGELGDLLADRENLKYYRTGLSRAENMVVTPQGPARQRPYTRQISRRRGIMVGIPTNGTVDAPSGGSAAAAIDGDTGSSLTTSALSGGPHVIFVTVFPAPVSVSAVDAMLYRCSAGGGSLRVEYQTIAGWVTLGTACKLVTGYRTRRFCAPPAYPVLAQAWRVVVDGLTTTMEVEIREIRFLQETGSYGASRLRSFGFSRAEAYDIVLMEGHGDVYAAEGGWIAGFSLPHTAAELRGRWRQRLNTALMFTPTREPWRIFRENSAYEWECGPAPFVNVPLHDYGDVEYGNGVRAVWRLNFVNVNEFTLFTTTVDGEESGSVLMAGFVGLDGRLKTAIEDLDGIEPGVTVTVLGAGTSGTATITFNGEGNEGPITITNARVLNKGDAAVSWSRMTRGRFGGEPIFSSARGWPAAGIFYQQRLLLGGAPQVANAIVASMTGDPYELNTDLSNAAAPFIAPMDTDEEEAIEDFLSTRALLVFTSRAEYWVSNSVISKEQPLNPVKASSNGCAPGVPIVENEGAAIFADRSGSVICEFRYNEVDQTYVTARLSLLASHLVKDVTDLALKRSDGNNDANVLALVQGDGAMRLITLLREQDITAFARVTTDGLVRAVNVNAANRMTIVVERLVAGQLVPFVERFEEGLLVDQAVTRNFGVATNVVSGLTDHEGASVWAITDAGKVMGPFTVAGGTVILPEAVTGVTIGRWAPFYAETLPPTREIGPEIVTQSDIGFHTVRASISDTTSLALGANGQPAEDMSLRRYGSSMDVPELAAGFTGLCERDGIDGDQERPSMVVTQTRPGRITLRAITGELGDT</sequence>
<proteinExistence type="predicted"/>